<keyword evidence="1" id="KW-0614">Plasmid</keyword>
<evidence type="ECO:0000313" key="2">
    <source>
        <dbReference type="Proteomes" id="UP000015480"/>
    </source>
</evidence>
<protein>
    <submittedName>
        <fullName evidence="1">Tautomerase</fullName>
        <ecNumber evidence="1">5.3.2.-</ecNumber>
    </submittedName>
</protein>
<dbReference type="EMBL" id="CP006653">
    <property type="protein sequence ID" value="AGT11189.1"/>
    <property type="molecule type" value="Genomic_DNA"/>
</dbReference>
<dbReference type="SUPFAM" id="SSF55331">
    <property type="entry name" value="Tautomerase/MIF"/>
    <property type="match status" value="1"/>
</dbReference>
<dbReference type="Proteomes" id="UP000015480">
    <property type="component" value="Plasmid pAMI5"/>
</dbReference>
<dbReference type="EC" id="5.3.2.-" evidence="1"/>
<gene>
    <name evidence="1" type="ORF">JCM7686_pAMI5p123</name>
</gene>
<proteinExistence type="predicted"/>
<dbReference type="Pfam" id="PF14552">
    <property type="entry name" value="Tautomerase_2"/>
    <property type="match status" value="1"/>
</dbReference>
<dbReference type="PATRIC" id="fig|1367847.3.peg.4157"/>
<dbReference type="HOGENOM" id="CLU_148073_0_0_5"/>
<dbReference type="OrthoDB" id="9804765at2"/>
<dbReference type="PANTHER" id="PTHR38460:SF1">
    <property type="entry name" value="TAUTOMERASE YOLI-RELATED"/>
    <property type="match status" value="1"/>
</dbReference>
<keyword evidence="1" id="KW-0413">Isomerase</keyword>
<geneLocation type="plasmid" evidence="1 2">
    <name>pAMI5</name>
</geneLocation>
<keyword evidence="2" id="KW-1185">Reference proteome</keyword>
<dbReference type="AlphaFoldDB" id="S5XUL7"/>
<dbReference type="GO" id="GO:0016853">
    <property type="term" value="F:isomerase activity"/>
    <property type="evidence" value="ECO:0007669"/>
    <property type="project" value="UniProtKB-KW"/>
</dbReference>
<evidence type="ECO:0000313" key="1">
    <source>
        <dbReference type="EMBL" id="AGT11189.1"/>
    </source>
</evidence>
<dbReference type="InterPro" id="IPR037479">
    <property type="entry name" value="Tauto_MSAD"/>
</dbReference>
<organism evidence="1 2">
    <name type="scientific">Paracoccus aminophilus JCM 7686</name>
    <dbReference type="NCBI Taxonomy" id="1367847"/>
    <lineage>
        <taxon>Bacteria</taxon>
        <taxon>Pseudomonadati</taxon>
        <taxon>Pseudomonadota</taxon>
        <taxon>Alphaproteobacteria</taxon>
        <taxon>Rhodobacterales</taxon>
        <taxon>Paracoccaceae</taxon>
        <taxon>Paracoccus</taxon>
    </lineage>
</organism>
<dbReference type="Gene3D" id="3.30.429.10">
    <property type="entry name" value="Macrophage Migration Inhibitory Factor"/>
    <property type="match status" value="1"/>
</dbReference>
<sequence>MPIAKIHVHHGAYTVERLEKVGLAVQAALEEALNVPADDYFRLVHVMPEGSFVHTPSFLGISYSNELILLELTFISRPKELRLALLKALNAKVVDAVGISPDDLLIIIHETAGENISLGRGLAQRAHVATESGS</sequence>
<dbReference type="RefSeq" id="WP_020952960.1">
    <property type="nucleotide sequence ID" value="NC_022043.1"/>
</dbReference>
<dbReference type="KEGG" id="pami:JCM7686_pAMI5p123"/>
<dbReference type="PANTHER" id="PTHR38460">
    <property type="entry name" value="TAUTOMERASE YOLI-RELATED"/>
    <property type="match status" value="1"/>
</dbReference>
<dbReference type="InterPro" id="IPR014347">
    <property type="entry name" value="Tautomerase/MIF_sf"/>
</dbReference>
<reference evidence="1 2" key="1">
    <citation type="journal article" date="2014" name="BMC Genomics">
        <title>Architecture and functions of a multipartite genome of the methylotrophic bacterium Paracoccus aminophilus JCM 7686, containing primary and secondary chromids.</title>
        <authorList>
            <person name="Dziewit L."/>
            <person name="Czarnecki J."/>
            <person name="Wibberg D."/>
            <person name="Radlinska M."/>
            <person name="Mrozek P."/>
            <person name="Szymczak M."/>
            <person name="Schluter A."/>
            <person name="Puhler A."/>
            <person name="Bartosik D."/>
        </authorList>
    </citation>
    <scope>NUCLEOTIDE SEQUENCE [LARGE SCALE GENOMIC DNA]</scope>
    <source>
        <strain evidence="1">JCM 7686</strain>
        <plasmid evidence="2">Plasmid pAMI5</plasmid>
    </source>
</reference>
<name>S5XUL7_PARAH</name>
<accession>S5XUL7</accession>